<dbReference type="EMBL" id="FNQM01000010">
    <property type="protein sequence ID" value="SEA74078.1"/>
    <property type="molecule type" value="Genomic_DNA"/>
</dbReference>
<accession>A0A1H4DNH9</accession>
<gene>
    <name evidence="2" type="ORF">SAMN05444370_110136</name>
</gene>
<organism evidence="2 3">
    <name type="scientific">Rubrimonas cliftonensis</name>
    <dbReference type="NCBI Taxonomy" id="89524"/>
    <lineage>
        <taxon>Bacteria</taxon>
        <taxon>Pseudomonadati</taxon>
        <taxon>Pseudomonadota</taxon>
        <taxon>Alphaproteobacteria</taxon>
        <taxon>Rhodobacterales</taxon>
        <taxon>Paracoccaceae</taxon>
        <taxon>Rubrimonas</taxon>
    </lineage>
</organism>
<feature type="region of interest" description="Disordered" evidence="1">
    <location>
        <begin position="87"/>
        <end position="132"/>
    </location>
</feature>
<proteinExistence type="predicted"/>
<protein>
    <submittedName>
        <fullName evidence="2">Uncharacterized protein</fullName>
    </submittedName>
</protein>
<evidence type="ECO:0000313" key="3">
    <source>
        <dbReference type="Proteomes" id="UP000198703"/>
    </source>
</evidence>
<keyword evidence="3" id="KW-1185">Reference proteome</keyword>
<name>A0A1H4DNH9_9RHOB</name>
<dbReference type="STRING" id="89524.SAMN05444370_110136"/>
<dbReference type="Proteomes" id="UP000198703">
    <property type="component" value="Unassembled WGS sequence"/>
</dbReference>
<reference evidence="2 3" key="1">
    <citation type="submission" date="2016-10" db="EMBL/GenBank/DDBJ databases">
        <authorList>
            <person name="de Groot N.N."/>
        </authorList>
    </citation>
    <scope>NUCLEOTIDE SEQUENCE [LARGE SCALE GENOMIC DNA]</scope>
    <source>
        <strain evidence="2 3">DSM 15345</strain>
    </source>
</reference>
<feature type="region of interest" description="Disordered" evidence="1">
    <location>
        <begin position="1"/>
        <end position="25"/>
    </location>
</feature>
<dbReference type="AlphaFoldDB" id="A0A1H4DNH9"/>
<evidence type="ECO:0000313" key="2">
    <source>
        <dbReference type="EMBL" id="SEA74078.1"/>
    </source>
</evidence>
<evidence type="ECO:0000256" key="1">
    <source>
        <dbReference type="SAM" id="MobiDB-lite"/>
    </source>
</evidence>
<dbReference type="RefSeq" id="WP_139284085.1">
    <property type="nucleotide sequence ID" value="NZ_FNQM01000010.1"/>
</dbReference>
<sequence length="132" mass="14615">MSQSKSWKTPEAITASGARERINRPEKHEFRMAVNGVATMTTVDEERSRALETIMRYARMCADEGEILVEEHVGGAWRAFDFEEEARRREEAAAEQPQAEDAAEDAAADAAPSAEEPPAEKPKLAINFAPPE</sequence>